<proteinExistence type="inferred from homology"/>
<dbReference type="CDD" id="cd06225">
    <property type="entry name" value="HAMP"/>
    <property type="match status" value="1"/>
</dbReference>
<dbReference type="CDD" id="cd11386">
    <property type="entry name" value="MCP_signal"/>
    <property type="match status" value="1"/>
</dbReference>
<dbReference type="InterPro" id="IPR024478">
    <property type="entry name" value="HlyB_4HB_MCP"/>
</dbReference>
<keyword evidence="2" id="KW-0488">Methylation</keyword>
<keyword evidence="5" id="KW-0472">Membrane</keyword>
<dbReference type="Proteomes" id="UP000534388">
    <property type="component" value="Unassembled WGS sequence"/>
</dbReference>
<dbReference type="SMART" id="SM00304">
    <property type="entry name" value="HAMP"/>
    <property type="match status" value="1"/>
</dbReference>
<feature type="domain" description="HAMP" evidence="7">
    <location>
        <begin position="212"/>
        <end position="264"/>
    </location>
</feature>
<dbReference type="PROSITE" id="PS50111">
    <property type="entry name" value="CHEMOTAXIS_TRANSDUC_2"/>
    <property type="match status" value="1"/>
</dbReference>
<dbReference type="InterPro" id="IPR047347">
    <property type="entry name" value="YvaQ-like_sensor"/>
</dbReference>
<dbReference type="Pfam" id="PF00672">
    <property type="entry name" value="HAMP"/>
    <property type="match status" value="1"/>
</dbReference>
<evidence type="ECO:0000259" key="7">
    <source>
        <dbReference type="PROSITE" id="PS50885"/>
    </source>
</evidence>
<dbReference type="InterPro" id="IPR003660">
    <property type="entry name" value="HAMP_dom"/>
</dbReference>
<organism evidence="8 9">
    <name type="scientific">Rugamonas brunnea</name>
    <dbReference type="NCBI Taxonomy" id="2758569"/>
    <lineage>
        <taxon>Bacteria</taxon>
        <taxon>Pseudomonadati</taxon>
        <taxon>Pseudomonadota</taxon>
        <taxon>Betaproteobacteria</taxon>
        <taxon>Burkholderiales</taxon>
        <taxon>Oxalobacteraceae</taxon>
        <taxon>Telluria group</taxon>
        <taxon>Rugamonas</taxon>
    </lineage>
</organism>
<dbReference type="RefSeq" id="WP_182158871.1">
    <property type="nucleotide sequence ID" value="NZ_JACEZT010000001.1"/>
</dbReference>
<evidence type="ECO:0000256" key="4">
    <source>
        <dbReference type="PROSITE-ProRule" id="PRU00284"/>
    </source>
</evidence>
<dbReference type="Gene3D" id="1.10.287.950">
    <property type="entry name" value="Methyl-accepting chemotaxis protein"/>
    <property type="match status" value="1"/>
</dbReference>
<keyword evidence="9" id="KW-1185">Reference proteome</keyword>
<evidence type="ECO:0000313" key="8">
    <source>
        <dbReference type="EMBL" id="MBA5635461.1"/>
    </source>
</evidence>
<sequence>MLLSNFKVGTRLSIGFFGLILLLAGVTVLGVTRLSALNESTELIVKDRYPKVAIANKILQGISASAITLRELLLTDDPQQIKQDLDSIEAIRVEVSADIALLDKLLSTPKGREIFAQLVQARADYRVSQDAFLQQVAAGNKEQANAILRGELLRKQKLYFSQVENLIKLGGHLMEQGGADVAREYSSGATIMLTLAGLAMVLAAGFGYMVSNSITRPLRRAVEIARTVASGDLSSRIDVHGRDETAQLMQALHDMNASLTRLVGEVRHGADAIAAATADIAEGNQDLSVRTEHQASSLEETASSMEELTATVHQNTDNARLANELAASASAVAVQGGAVVGQVVDTMAAIHVASNNIVDIIGVIDGIAFQTNILALNAAVEAARAGEQGRGFAVVAGEVRSLAQRSATAAKEIKALIDDSVQQVDVGGKLVERAGSTMADVVDSVKRVADIMGEIGAASHEQSLGIGQVHQAITEMDQVTQQNAALVEQAAAAADALREQATHLAQMVSVFKLAGPVTAAPAPLAQRARPVVRAPAIQPARLQEPVEAFE</sequence>
<keyword evidence="5" id="KW-1133">Transmembrane helix</keyword>
<name>A0A7W2EMZ0_9BURK</name>
<accession>A0A7W2EMZ0</accession>
<dbReference type="GO" id="GO:0005886">
    <property type="term" value="C:plasma membrane"/>
    <property type="evidence" value="ECO:0007669"/>
    <property type="project" value="TreeGrafter"/>
</dbReference>
<comment type="subcellular location">
    <subcellularLocation>
        <location evidence="1">Membrane</location>
    </subcellularLocation>
</comment>
<dbReference type="SUPFAM" id="SSF58104">
    <property type="entry name" value="Methyl-accepting chemotaxis protein (MCP) signaling domain"/>
    <property type="match status" value="1"/>
</dbReference>
<feature type="transmembrane region" description="Helical" evidence="5">
    <location>
        <begin position="12"/>
        <end position="31"/>
    </location>
</feature>
<feature type="domain" description="Methyl-accepting transducer" evidence="6">
    <location>
        <begin position="269"/>
        <end position="498"/>
    </location>
</feature>
<dbReference type="FunFam" id="1.10.287.950:FF:000001">
    <property type="entry name" value="Methyl-accepting chemotaxis sensory transducer"/>
    <property type="match status" value="1"/>
</dbReference>
<dbReference type="SMART" id="SM00283">
    <property type="entry name" value="MA"/>
    <property type="match status" value="1"/>
</dbReference>
<dbReference type="PROSITE" id="PS50885">
    <property type="entry name" value="HAMP"/>
    <property type="match status" value="1"/>
</dbReference>
<feature type="transmembrane region" description="Helical" evidence="5">
    <location>
        <begin position="191"/>
        <end position="210"/>
    </location>
</feature>
<dbReference type="GO" id="GO:0004888">
    <property type="term" value="F:transmembrane signaling receptor activity"/>
    <property type="evidence" value="ECO:0007669"/>
    <property type="project" value="TreeGrafter"/>
</dbReference>
<comment type="caution">
    <text evidence="8">The sequence shown here is derived from an EMBL/GenBank/DDBJ whole genome shotgun (WGS) entry which is preliminary data.</text>
</comment>
<dbReference type="InterPro" id="IPR004089">
    <property type="entry name" value="MCPsignal_dom"/>
</dbReference>
<evidence type="ECO:0000259" key="6">
    <source>
        <dbReference type="PROSITE" id="PS50111"/>
    </source>
</evidence>
<dbReference type="GO" id="GO:0007165">
    <property type="term" value="P:signal transduction"/>
    <property type="evidence" value="ECO:0007669"/>
    <property type="project" value="UniProtKB-KW"/>
</dbReference>
<dbReference type="CDD" id="cd19411">
    <property type="entry name" value="MCP2201-like_sensor"/>
    <property type="match status" value="1"/>
</dbReference>
<dbReference type="Pfam" id="PF00015">
    <property type="entry name" value="MCPsignal"/>
    <property type="match status" value="1"/>
</dbReference>
<dbReference type="GO" id="GO:0006935">
    <property type="term" value="P:chemotaxis"/>
    <property type="evidence" value="ECO:0007669"/>
    <property type="project" value="TreeGrafter"/>
</dbReference>
<keyword evidence="4" id="KW-0807">Transducer</keyword>
<evidence type="ECO:0000256" key="5">
    <source>
        <dbReference type="SAM" id="Phobius"/>
    </source>
</evidence>
<evidence type="ECO:0000313" key="9">
    <source>
        <dbReference type="Proteomes" id="UP000534388"/>
    </source>
</evidence>
<protein>
    <submittedName>
        <fullName evidence="8">MCP four helix bundle domain-containing protein</fullName>
    </submittedName>
</protein>
<dbReference type="Pfam" id="PF12729">
    <property type="entry name" value="4HB_MCP_1"/>
    <property type="match status" value="1"/>
</dbReference>
<dbReference type="PANTHER" id="PTHR43531">
    <property type="entry name" value="PROTEIN ICFG"/>
    <property type="match status" value="1"/>
</dbReference>
<gene>
    <name evidence="8" type="ORF">H3H37_00060</name>
</gene>
<dbReference type="EMBL" id="JACEZT010000001">
    <property type="protein sequence ID" value="MBA5635461.1"/>
    <property type="molecule type" value="Genomic_DNA"/>
</dbReference>
<evidence type="ECO:0000256" key="3">
    <source>
        <dbReference type="ARBA" id="ARBA00029447"/>
    </source>
</evidence>
<comment type="similarity">
    <text evidence="3">Belongs to the methyl-accepting chemotaxis (MCP) protein family.</text>
</comment>
<dbReference type="InterPro" id="IPR051310">
    <property type="entry name" value="MCP_chemotaxis"/>
</dbReference>
<evidence type="ECO:0000256" key="2">
    <source>
        <dbReference type="ARBA" id="ARBA00022481"/>
    </source>
</evidence>
<keyword evidence="5" id="KW-0812">Transmembrane</keyword>
<dbReference type="AlphaFoldDB" id="A0A7W2EMZ0"/>
<dbReference type="PANTHER" id="PTHR43531:SF14">
    <property type="entry name" value="METHYL-ACCEPTING CHEMOTAXIS PROTEIN I-RELATED"/>
    <property type="match status" value="1"/>
</dbReference>
<evidence type="ECO:0000256" key="1">
    <source>
        <dbReference type="ARBA" id="ARBA00004370"/>
    </source>
</evidence>
<reference evidence="8 9" key="1">
    <citation type="submission" date="2020-07" db="EMBL/GenBank/DDBJ databases">
        <title>Novel species isolated from subtropical streams in China.</title>
        <authorList>
            <person name="Lu H."/>
        </authorList>
    </citation>
    <scope>NUCLEOTIDE SEQUENCE [LARGE SCALE GENOMIC DNA]</scope>
    <source>
        <strain evidence="8 9">LX20W</strain>
    </source>
</reference>